<proteinExistence type="predicted"/>
<sequence length="62" mass="6753">MDSFISPTQKEAVRTTELPTLITMANVKPVMPMPLVFVLKNTVTGDMSSTQESAITLTARIV</sequence>
<evidence type="ECO:0000313" key="1">
    <source>
        <dbReference type="EMBL" id="CAP20157.1"/>
    </source>
</evidence>
<geneLocation type="plasmid" evidence="1">
    <name>pYE854</name>
</geneLocation>
<protein>
    <submittedName>
        <fullName evidence="1">Uncharacterized protein</fullName>
    </submittedName>
</protein>
<dbReference type="AlphaFoldDB" id="B0RKQ0"/>
<organism evidence="1">
    <name type="scientific">Yersinia enterocolitica</name>
    <dbReference type="NCBI Taxonomy" id="630"/>
    <lineage>
        <taxon>Bacteria</taxon>
        <taxon>Pseudomonadati</taxon>
        <taxon>Pseudomonadota</taxon>
        <taxon>Gammaproteobacteria</taxon>
        <taxon>Enterobacterales</taxon>
        <taxon>Yersiniaceae</taxon>
        <taxon>Yersinia</taxon>
    </lineage>
</organism>
<keyword evidence="1" id="KW-0614">Plasmid</keyword>
<accession>B0RKQ0</accession>
<name>B0RKQ0_YEREN</name>
<dbReference type="EMBL" id="AM905950">
    <property type="protein sequence ID" value="CAP20157.1"/>
    <property type="molecule type" value="Genomic_DNA"/>
</dbReference>
<reference evidence="1" key="1">
    <citation type="journal article" date="2008" name="J. Bacteriol.">
        <title>Genetic and functional properties of the self-transmissible Yersinia enterocolitica plasmid pYE854, which mobilizes the virulence plasmid pYV.</title>
        <authorList>
            <person name="Hammerl J.A."/>
            <person name="Klein I."/>
            <person name="Lanka E."/>
            <person name="Appel B."/>
            <person name="Hertwig S."/>
        </authorList>
    </citation>
    <scope>NUCLEOTIDE SEQUENCE [LARGE SCALE GENOMIC DNA]</scope>
    <source>
        <strain evidence="1">29854</strain>
        <plasmid evidence="1">pYE854</plasmid>
    </source>
</reference>